<dbReference type="GO" id="GO:0005886">
    <property type="term" value="C:plasma membrane"/>
    <property type="evidence" value="ECO:0007669"/>
    <property type="project" value="UniProtKB-SubCell"/>
</dbReference>
<comment type="caution">
    <text evidence="4">The sequence shown here is derived from an EMBL/GenBank/DDBJ whole genome shotgun (WGS) entry which is preliminary data.</text>
</comment>
<keyword evidence="3" id="KW-0812">Transmembrane</keyword>
<evidence type="ECO:0000256" key="2">
    <source>
        <dbReference type="PIRNR" id="PIRNR016661"/>
    </source>
</evidence>
<comment type="subcellular location">
    <subcellularLocation>
        <location evidence="2">Cell membrane</location>
        <topology evidence="2">Multi-pass membrane protein</topology>
    </subcellularLocation>
</comment>
<dbReference type="Gene3D" id="1.10.1760.20">
    <property type="match status" value="1"/>
</dbReference>
<dbReference type="Pfam" id="PF02632">
    <property type="entry name" value="BioY"/>
    <property type="match status" value="1"/>
</dbReference>
<feature type="transmembrane region" description="Helical" evidence="3">
    <location>
        <begin position="136"/>
        <end position="155"/>
    </location>
</feature>
<comment type="similarity">
    <text evidence="1 2">Belongs to the BioY family.</text>
</comment>
<evidence type="ECO:0000313" key="5">
    <source>
        <dbReference type="Proteomes" id="UP000885826"/>
    </source>
</evidence>
<keyword evidence="2" id="KW-1003">Cell membrane</keyword>
<feature type="transmembrane region" description="Helical" evidence="3">
    <location>
        <begin position="167"/>
        <end position="189"/>
    </location>
</feature>
<feature type="transmembrane region" description="Helical" evidence="3">
    <location>
        <begin position="107"/>
        <end position="124"/>
    </location>
</feature>
<organism evidence="4 5">
    <name type="scientific">candidate division WOR-3 bacterium</name>
    <dbReference type="NCBI Taxonomy" id="2052148"/>
    <lineage>
        <taxon>Bacteria</taxon>
        <taxon>Bacteria division WOR-3</taxon>
    </lineage>
</organism>
<dbReference type="EMBL" id="DRIG01000039">
    <property type="protein sequence ID" value="HEC78249.1"/>
    <property type="molecule type" value="Genomic_DNA"/>
</dbReference>
<dbReference type="PIRSF" id="PIRSF016661">
    <property type="entry name" value="BioY"/>
    <property type="match status" value="1"/>
</dbReference>
<evidence type="ECO:0000313" key="4">
    <source>
        <dbReference type="EMBL" id="HEC78249.1"/>
    </source>
</evidence>
<keyword evidence="2 3" id="KW-0472">Membrane</keyword>
<dbReference type="Proteomes" id="UP000885826">
    <property type="component" value="Unassembled WGS sequence"/>
</dbReference>
<name>A0A9C9JZZ2_UNCW3</name>
<proteinExistence type="inferred from homology"/>
<dbReference type="InterPro" id="IPR003784">
    <property type="entry name" value="BioY"/>
</dbReference>
<dbReference type="AlphaFoldDB" id="A0A9C9JZZ2"/>
<evidence type="ECO:0000256" key="3">
    <source>
        <dbReference type="SAM" id="Phobius"/>
    </source>
</evidence>
<dbReference type="PANTHER" id="PTHR34295">
    <property type="entry name" value="BIOTIN TRANSPORTER BIOY"/>
    <property type="match status" value="1"/>
</dbReference>
<dbReference type="PANTHER" id="PTHR34295:SF1">
    <property type="entry name" value="BIOTIN TRANSPORTER BIOY"/>
    <property type="match status" value="1"/>
</dbReference>
<accession>A0A9C9JZZ2</accession>
<sequence>MNLSRTINYWETKKAAYYQWMYGLSRAKRLFLCLGMAAVTGLSAQIRIPLSFTPVPITGQVFVVLLTGVLLGNFYGGFAMFLYFIIGCAGFPWFTGATGGLPLGPTAGYILGFIPAALVIGWMTEKYKRSHGLLPLIGLMMIGVLIIYLCGAVYFALFMKTTVKQTLIMAVLPFIPVDLFKALAAAAAAKSVLPRS</sequence>
<gene>
    <name evidence="4" type="ORF">ENI34_03795</name>
</gene>
<reference evidence="4" key="1">
    <citation type="journal article" date="2020" name="mSystems">
        <title>Genome- and Community-Level Interaction Insights into Carbon Utilization and Element Cycling Functions of Hydrothermarchaeota in Hydrothermal Sediment.</title>
        <authorList>
            <person name="Zhou Z."/>
            <person name="Liu Y."/>
            <person name="Xu W."/>
            <person name="Pan J."/>
            <person name="Luo Z.H."/>
            <person name="Li M."/>
        </authorList>
    </citation>
    <scope>NUCLEOTIDE SEQUENCE</scope>
    <source>
        <strain evidence="4">HyVt-388</strain>
    </source>
</reference>
<protein>
    <recommendedName>
        <fullName evidence="2">Biotin transporter</fullName>
    </recommendedName>
</protein>
<keyword evidence="2" id="KW-0813">Transport</keyword>
<evidence type="ECO:0000256" key="1">
    <source>
        <dbReference type="ARBA" id="ARBA00010692"/>
    </source>
</evidence>
<dbReference type="GO" id="GO:0015225">
    <property type="term" value="F:biotin transmembrane transporter activity"/>
    <property type="evidence" value="ECO:0007669"/>
    <property type="project" value="UniProtKB-UniRule"/>
</dbReference>
<keyword evidence="3" id="KW-1133">Transmembrane helix</keyword>